<dbReference type="Pfam" id="PF00743">
    <property type="entry name" value="FMO-like"/>
    <property type="match status" value="1"/>
</dbReference>
<dbReference type="Gene3D" id="3.50.50.60">
    <property type="entry name" value="FAD/NAD(P)-binding domain"/>
    <property type="match status" value="1"/>
</dbReference>
<evidence type="ECO:0000256" key="11">
    <source>
        <dbReference type="ARBA" id="ARBA00022857"/>
    </source>
</evidence>
<dbReference type="EMBL" id="CP098736">
    <property type="protein sequence ID" value="USE79434.1"/>
    <property type="molecule type" value="Genomic_DNA"/>
</dbReference>
<evidence type="ECO:0000256" key="1">
    <source>
        <dbReference type="ARBA" id="ARBA00004524"/>
    </source>
</evidence>
<proteinExistence type="inferred from homology"/>
<dbReference type="RefSeq" id="WP_198751381.1">
    <property type="nucleotide sequence ID" value="NZ_CP098736.1"/>
</dbReference>
<accession>A0ABY4VQA6</accession>
<evidence type="ECO:0000256" key="5">
    <source>
        <dbReference type="ARBA" id="ARBA00022481"/>
    </source>
</evidence>
<keyword evidence="13" id="KW-0560">Oxidoreductase</keyword>
<keyword evidence="32" id="KW-1185">Reference proteome</keyword>
<evidence type="ECO:0000256" key="24">
    <source>
        <dbReference type="ARBA" id="ARBA00047977"/>
    </source>
</evidence>
<evidence type="ECO:0000256" key="23">
    <source>
        <dbReference type="ARBA" id="ARBA00047864"/>
    </source>
</evidence>
<dbReference type="PIRSF" id="PIRSF000332">
    <property type="entry name" value="FMO"/>
    <property type="match status" value="1"/>
</dbReference>
<comment type="catalytic activity">
    <reaction evidence="21">
        <text>heptan-2-one + NADPH + O2 + H(+) = pentyl acetate + NADP(+) + H2O</text>
        <dbReference type="Rhea" id="RHEA:54836"/>
        <dbReference type="ChEBI" id="CHEBI:5672"/>
        <dbReference type="ChEBI" id="CHEBI:15377"/>
        <dbReference type="ChEBI" id="CHEBI:15378"/>
        <dbReference type="ChEBI" id="CHEBI:15379"/>
        <dbReference type="ChEBI" id="CHEBI:57783"/>
        <dbReference type="ChEBI" id="CHEBI:58349"/>
        <dbReference type="ChEBI" id="CHEBI:87362"/>
    </reaction>
    <physiologicalReaction direction="left-to-right" evidence="21">
        <dbReference type="Rhea" id="RHEA:54837"/>
    </physiologicalReaction>
</comment>
<keyword evidence="10" id="KW-0256">Endoplasmic reticulum</keyword>
<dbReference type="PRINTS" id="PR00370">
    <property type="entry name" value="FMOXYGENASE"/>
</dbReference>
<dbReference type="PRINTS" id="PR01125">
    <property type="entry name" value="FMOXYGENASE5"/>
</dbReference>
<keyword evidence="9" id="KW-0274">FAD</keyword>
<keyword evidence="8" id="KW-0812">Transmembrane</keyword>
<comment type="catalytic activity">
    <reaction evidence="28">
        <text>N,N-dimethylaniline + NADPH + O2 + H(+) = N,N-dimethylaniline N-oxide + NADP(+) + H2O</text>
        <dbReference type="Rhea" id="RHEA:24468"/>
        <dbReference type="ChEBI" id="CHEBI:15377"/>
        <dbReference type="ChEBI" id="CHEBI:15378"/>
        <dbReference type="ChEBI" id="CHEBI:15379"/>
        <dbReference type="ChEBI" id="CHEBI:16269"/>
        <dbReference type="ChEBI" id="CHEBI:17735"/>
        <dbReference type="ChEBI" id="CHEBI:57783"/>
        <dbReference type="ChEBI" id="CHEBI:58349"/>
        <dbReference type="EC" id="1.14.13.8"/>
    </reaction>
    <physiologicalReaction direction="left-to-right" evidence="28">
        <dbReference type="Rhea" id="RHEA:24469"/>
    </physiologicalReaction>
</comment>
<evidence type="ECO:0000256" key="10">
    <source>
        <dbReference type="ARBA" id="ARBA00022848"/>
    </source>
</evidence>
<evidence type="ECO:0000256" key="8">
    <source>
        <dbReference type="ARBA" id="ARBA00022692"/>
    </source>
</evidence>
<evidence type="ECO:0000256" key="15">
    <source>
        <dbReference type="ARBA" id="ARBA00023136"/>
    </source>
</evidence>
<reference evidence="31" key="1">
    <citation type="submission" date="2022-06" db="EMBL/GenBank/DDBJ databases">
        <title>Complete genome sequence and characterization of Cupriavidus gilardii QJ1 isolated from contaminating cells.</title>
        <authorList>
            <person name="Qi J."/>
        </authorList>
    </citation>
    <scope>NUCLEOTIDE SEQUENCE</scope>
    <source>
        <strain evidence="31">QJ1</strain>
    </source>
</reference>
<keyword evidence="7" id="KW-0285">Flavoprotein</keyword>
<comment type="catalytic activity">
    <reaction evidence="23">
        <text>NADPH + O2 + H(+) = H2O2 + NADP(+)</text>
        <dbReference type="Rhea" id="RHEA:11260"/>
        <dbReference type="ChEBI" id="CHEBI:15378"/>
        <dbReference type="ChEBI" id="CHEBI:15379"/>
        <dbReference type="ChEBI" id="CHEBI:16240"/>
        <dbReference type="ChEBI" id="CHEBI:57783"/>
        <dbReference type="ChEBI" id="CHEBI:58349"/>
        <dbReference type="EC" id="1.6.3.1"/>
    </reaction>
    <physiologicalReaction direction="left-to-right" evidence="23">
        <dbReference type="Rhea" id="RHEA:11261"/>
    </physiologicalReaction>
</comment>
<evidence type="ECO:0000256" key="29">
    <source>
        <dbReference type="ARBA" id="ARBA00049475"/>
    </source>
</evidence>
<comment type="catalytic activity">
    <reaction evidence="25">
        <text>octan-3-one + NADPH + O2 + H(+) = ethyl hexanoate + NADP(+) + H2O</text>
        <dbReference type="Rhea" id="RHEA:54856"/>
        <dbReference type="ChEBI" id="CHEBI:15377"/>
        <dbReference type="ChEBI" id="CHEBI:15378"/>
        <dbReference type="ChEBI" id="CHEBI:15379"/>
        <dbReference type="ChEBI" id="CHEBI:57783"/>
        <dbReference type="ChEBI" id="CHEBI:58349"/>
        <dbReference type="ChEBI" id="CHEBI:80946"/>
        <dbReference type="ChEBI" id="CHEBI:86055"/>
    </reaction>
    <physiologicalReaction direction="left-to-right" evidence="25">
        <dbReference type="Rhea" id="RHEA:54857"/>
    </physiologicalReaction>
</comment>
<dbReference type="InterPro" id="IPR000960">
    <property type="entry name" value="Flavin_mOase"/>
</dbReference>
<keyword evidence="6" id="KW-0597">Phosphoprotein</keyword>
<dbReference type="InterPro" id="IPR020946">
    <property type="entry name" value="Flavin_mOase-like"/>
</dbReference>
<evidence type="ECO:0000256" key="3">
    <source>
        <dbReference type="ARBA" id="ARBA00012698"/>
    </source>
</evidence>
<comment type="similarity">
    <text evidence="2">Belongs to the FMO family.</text>
</comment>
<keyword evidence="11" id="KW-0521">NADP</keyword>
<evidence type="ECO:0000256" key="25">
    <source>
        <dbReference type="ARBA" id="ARBA00048459"/>
    </source>
</evidence>
<comment type="catalytic activity">
    <reaction evidence="22">
        <text>sulcatone + NADPH + O2 + H(+) = 4-methylpent-3-en-1-yl acetate + NADP(+) + H2O</text>
        <dbReference type="Rhea" id="RHEA:54864"/>
        <dbReference type="ChEBI" id="CHEBI:15377"/>
        <dbReference type="ChEBI" id="CHEBI:15378"/>
        <dbReference type="ChEBI" id="CHEBI:15379"/>
        <dbReference type="ChEBI" id="CHEBI:16310"/>
        <dbReference type="ChEBI" id="CHEBI:57783"/>
        <dbReference type="ChEBI" id="CHEBI:58349"/>
        <dbReference type="ChEBI" id="CHEBI:138373"/>
    </reaction>
    <physiologicalReaction direction="left-to-right" evidence="22">
        <dbReference type="Rhea" id="RHEA:54865"/>
    </physiologicalReaction>
</comment>
<evidence type="ECO:0000256" key="27">
    <source>
        <dbReference type="ARBA" id="ARBA00048990"/>
    </source>
</evidence>
<evidence type="ECO:0000256" key="12">
    <source>
        <dbReference type="ARBA" id="ARBA00022989"/>
    </source>
</evidence>
<evidence type="ECO:0000256" key="2">
    <source>
        <dbReference type="ARBA" id="ARBA00009183"/>
    </source>
</evidence>
<keyword evidence="14" id="KW-0443">Lipid metabolism</keyword>
<comment type="subcellular location">
    <subcellularLocation>
        <location evidence="1">Microsome membrane</location>
    </subcellularLocation>
</comment>
<comment type="catalytic activity">
    <reaction evidence="24">
        <text>hexan-3-one + NADPH + O2 + H(+) = ethyl butanoate + NADP(+) + H2O</text>
        <dbReference type="Rhea" id="RHEA:54844"/>
        <dbReference type="ChEBI" id="CHEBI:15377"/>
        <dbReference type="ChEBI" id="CHEBI:15378"/>
        <dbReference type="ChEBI" id="CHEBI:15379"/>
        <dbReference type="ChEBI" id="CHEBI:57783"/>
        <dbReference type="ChEBI" id="CHEBI:58349"/>
        <dbReference type="ChEBI" id="CHEBI:88764"/>
        <dbReference type="ChEBI" id="CHEBI:89891"/>
    </reaction>
    <physiologicalReaction direction="left-to-right" evidence="24">
        <dbReference type="Rhea" id="RHEA:54845"/>
    </physiologicalReaction>
</comment>
<dbReference type="Proteomes" id="UP001056648">
    <property type="component" value="Chromosome 2"/>
</dbReference>
<keyword evidence="5" id="KW-0488">Methylation</keyword>
<keyword evidence="15" id="KW-0472">Membrane</keyword>
<protein>
    <recommendedName>
        <fullName evidence="4">Flavin-containing monooxygenase 5</fullName>
        <ecNumber evidence="3">1.6.3.1</ecNumber>
    </recommendedName>
    <alternativeName>
        <fullName evidence="18">Dimethylaniline monooxygenase [N-oxide-forming] 5</fullName>
    </alternativeName>
    <alternativeName>
        <fullName evidence="16">Dimethylaniline oxidase 5</fullName>
    </alternativeName>
    <alternativeName>
        <fullName evidence="17">NADPH oxidase</fullName>
    </alternativeName>
</protein>
<evidence type="ECO:0000256" key="20">
    <source>
        <dbReference type="ARBA" id="ARBA00047426"/>
    </source>
</evidence>
<dbReference type="EC" id="1.6.3.1" evidence="3"/>
<sequence length="468" mass="53160">MKNPAIGFRRNGPLSTNEHERQADAAMRFDDRLSAEVAALPVCIVGAGCSGVTAAKALKEKGVAFDCFELGSKIGGMWRYENDNGMSSAYRSLHIDTSRTNLGYSDFPIPDRYPDFLSHYEVIEYLEAYAERFGIPPHIRFNTRVERVAPVGDGSWRVTLGDGSSRRYRAVIVANGHLWDPRWPSFDGQFSGEQIHSHHYRTAEPFRDRNVLIVGIGNSAVDIAVDVCKSAKRTWISTRRSAWIMPKYIMGHPIDRWSAFFARRLHLPTRVTRTLVRWLAYLATGDQARVGIPRPRHEIWREHATLSQELIPYCGHGWIRIKPNIRRLDGDHVEFEDGTREAVDAIIHATGYRASFPFLDRQVFEVADGKAELYRRMMPPGRHGLFMLGLVQPIGPTIPLVEIQGKWLAAVLANEIRLPGRDGMMAEIDAHQRYVSRRFVGSARYTLEVDFRRYARELFRDIARGGAA</sequence>
<name>A0ABY4VQA6_9BURK</name>
<keyword evidence="10" id="KW-0492">Microsome</keyword>
<gene>
    <name evidence="31" type="ORF">NDR89_22845</name>
</gene>
<evidence type="ECO:0000256" key="22">
    <source>
        <dbReference type="ARBA" id="ARBA00047855"/>
    </source>
</evidence>
<dbReference type="InterPro" id="IPR050346">
    <property type="entry name" value="FMO-like"/>
</dbReference>
<evidence type="ECO:0000313" key="32">
    <source>
        <dbReference type="Proteomes" id="UP001056648"/>
    </source>
</evidence>
<evidence type="ECO:0000256" key="19">
    <source>
        <dbReference type="ARBA" id="ARBA00045722"/>
    </source>
</evidence>
<evidence type="ECO:0000256" key="16">
    <source>
        <dbReference type="ARBA" id="ARBA00029728"/>
    </source>
</evidence>
<comment type="catalytic activity">
    <reaction evidence="29">
        <text>octan-3-one + NADPH + O2 + H(+) = pentyl propanoate + NADP(+) + H2O</text>
        <dbReference type="Rhea" id="RHEA:54840"/>
        <dbReference type="ChEBI" id="CHEBI:15377"/>
        <dbReference type="ChEBI" id="CHEBI:15378"/>
        <dbReference type="ChEBI" id="CHEBI:15379"/>
        <dbReference type="ChEBI" id="CHEBI:57783"/>
        <dbReference type="ChEBI" id="CHEBI:58349"/>
        <dbReference type="ChEBI" id="CHEBI:80946"/>
        <dbReference type="ChEBI" id="CHEBI:87373"/>
    </reaction>
    <physiologicalReaction direction="left-to-right" evidence="29">
        <dbReference type="Rhea" id="RHEA:54841"/>
    </physiologicalReaction>
</comment>
<comment type="catalytic activity">
    <reaction evidence="20">
        <text>hexan-3-one + NADPH + O2 + H(+) = propyl propanoate + NADP(+) + H2O</text>
        <dbReference type="Rhea" id="RHEA:54848"/>
        <dbReference type="ChEBI" id="CHEBI:15377"/>
        <dbReference type="ChEBI" id="CHEBI:15378"/>
        <dbReference type="ChEBI" id="CHEBI:15379"/>
        <dbReference type="ChEBI" id="CHEBI:57783"/>
        <dbReference type="ChEBI" id="CHEBI:58349"/>
        <dbReference type="ChEBI" id="CHEBI:89828"/>
        <dbReference type="ChEBI" id="CHEBI:89891"/>
    </reaction>
    <physiologicalReaction direction="left-to-right" evidence="20">
        <dbReference type="Rhea" id="RHEA:54849"/>
    </physiologicalReaction>
</comment>
<evidence type="ECO:0000256" key="18">
    <source>
        <dbReference type="ARBA" id="ARBA00033301"/>
    </source>
</evidence>
<organism evidence="31 32">
    <name type="scientific">Cupriavidus gilardii</name>
    <dbReference type="NCBI Taxonomy" id="82541"/>
    <lineage>
        <taxon>Bacteria</taxon>
        <taxon>Pseudomonadati</taxon>
        <taxon>Pseudomonadota</taxon>
        <taxon>Betaproteobacteria</taxon>
        <taxon>Burkholderiales</taxon>
        <taxon>Burkholderiaceae</taxon>
        <taxon>Cupriavidus</taxon>
    </lineage>
</organism>
<evidence type="ECO:0000256" key="26">
    <source>
        <dbReference type="ARBA" id="ARBA00048989"/>
    </source>
</evidence>
<evidence type="ECO:0000256" key="28">
    <source>
        <dbReference type="ARBA" id="ARBA00049443"/>
    </source>
</evidence>
<comment type="function">
    <text evidence="19">Acts as a Baeyer-Villiger monooxygenase on a broad range of substrates. Catalyzes the insertion of an oxygen atom into a carbon-carbon bond adjacent to a carbonyl, which converts ketones to esters. Active on diverse carbonyl compounds, whereas soft nucleophiles are mostly non- or poorly reactive. In contrast with other forms of FMO it is non- or poorly active on 'classical' substrates such as drugs, pesticides, and dietary components containing soft nucleophilic heteroatoms. Able to oxidize drug molecules bearing a carbonyl group on an aliphatic chain, such as nabumetone and pentoxifylline. Also, in the absence of substrates, shows slow but yet significant NADPH oxidase activity. Acts as a positive modulator of cholesterol biosynthesis as well as glucose homeostasis, promoting metabolic aging via pleiotropic effects.</text>
</comment>
<comment type="catalytic activity">
    <reaction evidence="27">
        <text>heptan-4-one + NADPH + O2 + H(+) = propyl butanoate + NADP(+) + H2O</text>
        <dbReference type="Rhea" id="RHEA:54852"/>
        <dbReference type="ChEBI" id="CHEBI:15377"/>
        <dbReference type="ChEBI" id="CHEBI:15378"/>
        <dbReference type="ChEBI" id="CHEBI:15379"/>
        <dbReference type="ChEBI" id="CHEBI:57783"/>
        <dbReference type="ChEBI" id="CHEBI:58349"/>
        <dbReference type="ChEBI" id="CHEBI:89484"/>
        <dbReference type="ChEBI" id="CHEBI:89719"/>
    </reaction>
    <physiologicalReaction direction="left-to-right" evidence="27">
        <dbReference type="Rhea" id="RHEA:54853"/>
    </physiologicalReaction>
</comment>
<feature type="region of interest" description="Disordered" evidence="30">
    <location>
        <begin position="1"/>
        <end position="20"/>
    </location>
</feature>
<evidence type="ECO:0000256" key="14">
    <source>
        <dbReference type="ARBA" id="ARBA00023098"/>
    </source>
</evidence>
<dbReference type="PANTHER" id="PTHR23023">
    <property type="entry name" value="DIMETHYLANILINE MONOOXYGENASE"/>
    <property type="match status" value="1"/>
</dbReference>
<evidence type="ECO:0000256" key="30">
    <source>
        <dbReference type="SAM" id="MobiDB-lite"/>
    </source>
</evidence>
<dbReference type="InterPro" id="IPR036188">
    <property type="entry name" value="FAD/NAD-bd_sf"/>
</dbReference>
<evidence type="ECO:0000313" key="31">
    <source>
        <dbReference type="EMBL" id="USE79434.1"/>
    </source>
</evidence>
<evidence type="ECO:0000256" key="4">
    <source>
        <dbReference type="ARBA" id="ARBA00019213"/>
    </source>
</evidence>
<evidence type="ECO:0000256" key="13">
    <source>
        <dbReference type="ARBA" id="ARBA00023002"/>
    </source>
</evidence>
<dbReference type="SUPFAM" id="SSF51905">
    <property type="entry name" value="FAD/NAD(P)-binding domain"/>
    <property type="match status" value="2"/>
</dbReference>
<dbReference type="InterPro" id="IPR002257">
    <property type="entry name" value="Flavin_mOase_5"/>
</dbReference>
<evidence type="ECO:0000256" key="6">
    <source>
        <dbReference type="ARBA" id="ARBA00022553"/>
    </source>
</evidence>
<keyword evidence="12" id="KW-1133">Transmembrane helix</keyword>
<evidence type="ECO:0000256" key="21">
    <source>
        <dbReference type="ARBA" id="ARBA00047574"/>
    </source>
</evidence>
<evidence type="ECO:0000256" key="9">
    <source>
        <dbReference type="ARBA" id="ARBA00022827"/>
    </source>
</evidence>
<evidence type="ECO:0000256" key="7">
    <source>
        <dbReference type="ARBA" id="ARBA00022630"/>
    </source>
</evidence>
<comment type="catalytic activity">
    <reaction evidence="26">
        <text>(2E)-geranial + NADPH + O2 + H(+) = (1E)-2,6-dimethylhepta-1,5-dien-1-yl formate + NADP(+) + H2O</text>
        <dbReference type="Rhea" id="RHEA:54860"/>
        <dbReference type="ChEBI" id="CHEBI:15377"/>
        <dbReference type="ChEBI" id="CHEBI:15378"/>
        <dbReference type="ChEBI" id="CHEBI:15379"/>
        <dbReference type="ChEBI" id="CHEBI:16980"/>
        <dbReference type="ChEBI" id="CHEBI:57783"/>
        <dbReference type="ChEBI" id="CHEBI:58349"/>
        <dbReference type="ChEBI" id="CHEBI:138375"/>
    </reaction>
    <physiologicalReaction direction="left-to-right" evidence="26">
        <dbReference type="Rhea" id="RHEA:54861"/>
    </physiologicalReaction>
</comment>
<evidence type="ECO:0000256" key="17">
    <source>
        <dbReference type="ARBA" id="ARBA00033213"/>
    </source>
</evidence>